<gene>
    <name evidence="1" type="ORF">SLS62_002313</name>
</gene>
<name>A0AAN9YV33_9PEZI</name>
<reference evidence="1 2" key="1">
    <citation type="submission" date="2024-02" db="EMBL/GenBank/DDBJ databases">
        <title>De novo assembly and annotation of 12 fungi associated with fruit tree decline syndrome in Ontario, Canada.</title>
        <authorList>
            <person name="Sulman M."/>
            <person name="Ellouze W."/>
            <person name="Ilyukhin E."/>
        </authorList>
    </citation>
    <scope>NUCLEOTIDE SEQUENCE [LARGE SCALE GENOMIC DNA]</scope>
    <source>
        <strain evidence="1 2">M11/M66-122</strain>
    </source>
</reference>
<sequence>MSCQMQRPQKERLTIKTDGKTEDKPATSPALSIDSGVGIDSPVRLMVPRDHTFSATEVRGDDIQAPLESPVTVLVNSACYTPAQIEGMARDLAQARTDGEFPRTTTPGYYVQATVEDHARLVRLREVHGGVTREKWSHMREATELFVEFARQIKERDGLRDDQEEATTIEGRIKKMIRGCHGEANLYALVNHAVHHAVQNHAVKQDLATGGITLSRILDLIRGVIREQADTGRHGVTEENMETVLEDVFEMIEHALIDATGPLRINVNRLDNITGAQQGQVEDLNNITTAQQTQVNALDMIKNAQQGHVNAIGTHVSAIGTQVGALGLHIDSMSGNVNSVAGNVQAMTTQVTLLQTIVSMLPEVIARAVEEALPQALHEALVPIVTTRVDERFGARAANKRGFFKRVFGVFSKGRGAGGAY</sequence>
<keyword evidence="2" id="KW-1185">Reference proteome</keyword>
<protein>
    <submittedName>
        <fullName evidence="1">Uncharacterized protein</fullName>
    </submittedName>
</protein>
<dbReference type="Proteomes" id="UP001320420">
    <property type="component" value="Unassembled WGS sequence"/>
</dbReference>
<dbReference type="AlphaFoldDB" id="A0AAN9YV33"/>
<evidence type="ECO:0000313" key="1">
    <source>
        <dbReference type="EMBL" id="KAK7755702.1"/>
    </source>
</evidence>
<organism evidence="1 2">
    <name type="scientific">Diatrype stigma</name>
    <dbReference type="NCBI Taxonomy" id="117547"/>
    <lineage>
        <taxon>Eukaryota</taxon>
        <taxon>Fungi</taxon>
        <taxon>Dikarya</taxon>
        <taxon>Ascomycota</taxon>
        <taxon>Pezizomycotina</taxon>
        <taxon>Sordariomycetes</taxon>
        <taxon>Xylariomycetidae</taxon>
        <taxon>Xylariales</taxon>
        <taxon>Diatrypaceae</taxon>
        <taxon>Diatrype</taxon>
    </lineage>
</organism>
<evidence type="ECO:0000313" key="2">
    <source>
        <dbReference type="Proteomes" id="UP001320420"/>
    </source>
</evidence>
<dbReference type="EMBL" id="JAKJXP020000011">
    <property type="protein sequence ID" value="KAK7755702.1"/>
    <property type="molecule type" value="Genomic_DNA"/>
</dbReference>
<proteinExistence type="predicted"/>
<comment type="caution">
    <text evidence="1">The sequence shown here is derived from an EMBL/GenBank/DDBJ whole genome shotgun (WGS) entry which is preliminary data.</text>
</comment>
<accession>A0AAN9YV33</accession>